<dbReference type="GO" id="GO:0009251">
    <property type="term" value="P:glucan catabolic process"/>
    <property type="evidence" value="ECO:0007669"/>
    <property type="project" value="TreeGrafter"/>
</dbReference>
<dbReference type="GO" id="GO:0071555">
    <property type="term" value="P:cell wall organization"/>
    <property type="evidence" value="ECO:0007669"/>
    <property type="project" value="UniProtKB-KW"/>
</dbReference>
<dbReference type="EMBL" id="LK052891">
    <property type="protein sequence ID" value="CDR41190.1"/>
    <property type="molecule type" value="Genomic_DNA"/>
</dbReference>
<dbReference type="VEuPathDB" id="FungiDB:BON22_3063"/>
<evidence type="ECO:0000313" key="15">
    <source>
        <dbReference type="Proteomes" id="UP000189513"/>
    </source>
</evidence>
<dbReference type="OMA" id="GYPGWFN"/>
<keyword evidence="6 10" id="KW-0326">Glycosidase</keyword>
<comment type="subcellular location">
    <subcellularLocation>
        <location evidence="1">Secreted</location>
    </subcellularLocation>
</comment>
<evidence type="ECO:0000256" key="3">
    <source>
        <dbReference type="ARBA" id="ARBA00022525"/>
    </source>
</evidence>
<evidence type="ECO:0000256" key="2">
    <source>
        <dbReference type="ARBA" id="ARBA00005641"/>
    </source>
</evidence>
<evidence type="ECO:0000256" key="10">
    <source>
        <dbReference type="RuleBase" id="RU361153"/>
    </source>
</evidence>
<evidence type="ECO:0000256" key="8">
    <source>
        <dbReference type="ARBA" id="ARBA00036824"/>
    </source>
</evidence>
<accession>A0A061AVI1</accession>
<reference evidence="13" key="1">
    <citation type="journal article" date="2014" name="Genome Announc.">
        <title>Genome sequence of the yeast Cyberlindnera fabianii (Hansenula fabianii).</title>
        <authorList>
            <person name="Freel K.C."/>
            <person name="Sarilar V."/>
            <person name="Neuveglise C."/>
            <person name="Devillers H."/>
            <person name="Friedrich A."/>
            <person name="Schacherer J."/>
        </authorList>
    </citation>
    <scope>NUCLEOTIDE SEQUENCE</scope>
    <source>
        <strain evidence="13">YJS4271</strain>
    </source>
</reference>
<evidence type="ECO:0000256" key="6">
    <source>
        <dbReference type="ARBA" id="ARBA00023295"/>
    </source>
</evidence>
<dbReference type="InterPro" id="IPR001547">
    <property type="entry name" value="Glyco_hydro_5"/>
</dbReference>
<dbReference type="SUPFAM" id="SSF51445">
    <property type="entry name" value="(Trans)glycosidases"/>
    <property type="match status" value="1"/>
</dbReference>
<dbReference type="Proteomes" id="UP000189513">
    <property type="component" value="Unassembled WGS sequence"/>
</dbReference>
<dbReference type="Pfam" id="PF00150">
    <property type="entry name" value="Cellulase"/>
    <property type="match status" value="1"/>
</dbReference>
<dbReference type="InterPro" id="IPR017853">
    <property type="entry name" value="GH"/>
</dbReference>
<dbReference type="OrthoDB" id="62120at2759"/>
<evidence type="ECO:0000256" key="11">
    <source>
        <dbReference type="SAM" id="SignalP"/>
    </source>
</evidence>
<dbReference type="EMBL" id="MPUK01000005">
    <property type="protein sequence ID" value="ONH67285.1"/>
    <property type="molecule type" value="Genomic_DNA"/>
</dbReference>
<proteinExistence type="inferred from homology"/>
<gene>
    <name evidence="14" type="ORF">BON22_3063</name>
    <name evidence="13" type="ORF">CYFA0S_06e03532g</name>
</gene>
<name>A0A061AVI1_CYBFA</name>
<evidence type="ECO:0000313" key="13">
    <source>
        <dbReference type="EMBL" id="CDR41190.1"/>
    </source>
</evidence>
<dbReference type="GO" id="GO:0005576">
    <property type="term" value="C:extracellular region"/>
    <property type="evidence" value="ECO:0007669"/>
    <property type="project" value="UniProtKB-SubCell"/>
</dbReference>
<keyword evidence="15" id="KW-1185">Reference proteome</keyword>
<dbReference type="GO" id="GO:0009986">
    <property type="term" value="C:cell surface"/>
    <property type="evidence" value="ECO:0007669"/>
    <property type="project" value="TreeGrafter"/>
</dbReference>
<keyword evidence="7" id="KW-0961">Cell wall biogenesis/degradation</keyword>
<evidence type="ECO:0000313" key="14">
    <source>
        <dbReference type="EMBL" id="ONH67285.1"/>
    </source>
</evidence>
<evidence type="ECO:0000256" key="1">
    <source>
        <dbReference type="ARBA" id="ARBA00004613"/>
    </source>
</evidence>
<evidence type="ECO:0000256" key="9">
    <source>
        <dbReference type="ARBA" id="ARBA00038929"/>
    </source>
</evidence>
<reference evidence="15" key="2">
    <citation type="journal article" date="2017" name="Genome Announc.">
        <title>Genome sequences of Cyberlindnera fabianii 65, Pichia kudriavzevii 129, and Saccharomyces cerevisiae 131 isolated from fermented masau fruits in Zimbabwe.</title>
        <authorList>
            <person name="van Rijswijck I.M.H."/>
            <person name="Derks M.F.L."/>
            <person name="Abee T."/>
            <person name="de Ridder D."/>
            <person name="Smid E.J."/>
        </authorList>
    </citation>
    <scope>NUCLEOTIDE SEQUENCE [LARGE SCALE GENOMIC DNA]</scope>
    <source>
        <strain evidence="15">65</strain>
    </source>
</reference>
<feature type="domain" description="Glycoside hydrolase family 5" evidence="12">
    <location>
        <begin position="83"/>
        <end position="341"/>
    </location>
</feature>
<feature type="signal peptide" evidence="11">
    <location>
        <begin position="1"/>
        <end position="21"/>
    </location>
</feature>
<keyword evidence="5 10" id="KW-0378">Hydrolase</keyword>
<reference evidence="14" key="3">
    <citation type="submission" date="2017-01" db="EMBL/GenBank/DDBJ databases">
        <authorList>
            <person name="Mah S.A."/>
            <person name="Swanson W.J."/>
            <person name="Moy G.W."/>
            <person name="Vacquier V.D."/>
        </authorList>
    </citation>
    <scope>NUCLEOTIDE SEQUENCE [LARGE SCALE GENOMIC DNA]</scope>
    <source>
        <strain evidence="14">65</strain>
    </source>
</reference>
<feature type="chain" id="PRO_5015026806" description="glucan 1,3-beta-glucosidase" evidence="11">
    <location>
        <begin position="22"/>
        <end position="540"/>
    </location>
</feature>
<dbReference type="Gene3D" id="3.20.20.80">
    <property type="entry name" value="Glycosidases"/>
    <property type="match status" value="1"/>
</dbReference>
<dbReference type="STRING" id="36022.A0A061AVI1"/>
<sequence>MHKPHSFVGLFLPLFFGLALASTKADTLNSIWDYSGETKIRGVSLGGWFVLEPYITPSLFQQFGTDESKIPIDEYTFAKVLGKEKALEKLEQHWSTYYTESDIKEIKSYGLNLIRIPIGYWAFELLSDDPYVQGQEKYLDQAIQWARTYDLKVWIDMHGVPGSQNGFDNSGKRGRIGWQDSKENIEVSIKALDYIFKKYGADSYKDTVIGIEVVNEPMMSVLNADKVLSFTYDRYYDYRAKYNSNNYFLVQEGFMPVGYWNEQFNNDYLNVSKPFTKNVSSTLINDDYFNGVVIDHHHYEVFTDDQLSKSAGERNQDIVNYAKSLGDEQRYHRSLVGEWSGAITDCAKWLNGVGTGARYDGTFSARQLNTSTLIDWGEESEKVVSGYTGEVSDNYSEELADDFYDESEEIEEDSFDRRRLIRRDDSSSSKTCANVQNYTDFSDIHKAKIRKFIEVQLVQYEKYTAGWIFWNWKTENAIEWDFQKLVKKELFPMPLTDYQYFFTNGTEVPTRVSGSNPGPSARSSSMIAVLMVFMAAIFTY</sequence>
<organism evidence="13">
    <name type="scientific">Cyberlindnera fabianii</name>
    <name type="common">Yeast</name>
    <name type="synonym">Hansenula fabianii</name>
    <dbReference type="NCBI Taxonomy" id="36022"/>
    <lineage>
        <taxon>Eukaryota</taxon>
        <taxon>Fungi</taxon>
        <taxon>Dikarya</taxon>
        <taxon>Ascomycota</taxon>
        <taxon>Saccharomycotina</taxon>
        <taxon>Saccharomycetes</taxon>
        <taxon>Phaffomycetales</taxon>
        <taxon>Phaffomycetaceae</taxon>
        <taxon>Cyberlindnera</taxon>
    </lineage>
</organism>
<dbReference type="AlphaFoldDB" id="A0A061AVI1"/>
<comment type="similarity">
    <text evidence="2 10">Belongs to the glycosyl hydrolase 5 (cellulase A) family.</text>
</comment>
<comment type="catalytic activity">
    <reaction evidence="8">
        <text>Successive hydrolysis of beta-D-glucose units from the non-reducing ends of (1-&gt;3)-beta-D-glucans, releasing alpha-glucose.</text>
        <dbReference type="EC" id="3.2.1.58"/>
    </reaction>
</comment>
<dbReference type="EC" id="3.2.1.58" evidence="9"/>
<dbReference type="PANTHER" id="PTHR31297">
    <property type="entry name" value="GLUCAN ENDO-1,6-BETA-GLUCOSIDASE B"/>
    <property type="match status" value="1"/>
</dbReference>
<keyword evidence="4 11" id="KW-0732">Signal</keyword>
<evidence type="ECO:0000256" key="7">
    <source>
        <dbReference type="ARBA" id="ARBA00023316"/>
    </source>
</evidence>
<evidence type="ECO:0000259" key="12">
    <source>
        <dbReference type="Pfam" id="PF00150"/>
    </source>
</evidence>
<evidence type="ECO:0000256" key="4">
    <source>
        <dbReference type="ARBA" id="ARBA00022729"/>
    </source>
</evidence>
<dbReference type="InterPro" id="IPR050386">
    <property type="entry name" value="Glycosyl_hydrolase_5"/>
</dbReference>
<dbReference type="GO" id="GO:0004338">
    <property type="term" value="F:glucan exo-1,3-beta-glucosidase activity"/>
    <property type="evidence" value="ECO:0007669"/>
    <property type="project" value="UniProtKB-EC"/>
</dbReference>
<keyword evidence="3" id="KW-0964">Secreted</keyword>
<dbReference type="PANTHER" id="PTHR31297:SF1">
    <property type="entry name" value="GLUCAN 1,3-BETA-GLUCOSIDASE I_II-RELATED"/>
    <property type="match status" value="1"/>
</dbReference>
<evidence type="ECO:0000256" key="5">
    <source>
        <dbReference type="ARBA" id="ARBA00022801"/>
    </source>
</evidence>
<protein>
    <recommendedName>
        <fullName evidence="9">glucan 1,3-beta-glucosidase</fullName>
        <ecNumber evidence="9">3.2.1.58</ecNumber>
    </recommendedName>
</protein>